<sequence>MKEVISALASVISGENTTAEISPSTCISFPTKYSKPGCKPHEQSVFYVLNLSSSPNGRPISGYYEYETVQHNVAGTANLARKLSSIPDSPTKTQLHPPQQHPPQSWKPLNGFQSGNLGGSGRSRGPYVTQVHIPHSPPSSTSNGGLYNHHNPQSHASKVAERGRLRRGDRILEINGTKLSGLSDTEIQESLKRSLDCSELRVRVIRGRRIEIALIKGQKGLGFSVTSRDNPAGGDCPKYIKSILPIGAAIEDGRLKPGDRLLEVDGESITDKTQTEVVETLKSKKLGSRVVLVVSRQQELVEEEQENEIKEVNERDIQVSQSNVRSIIESKFEQNTAETPSNDLQIKHSKSQSNIKNIIEQLNENKSESQHFIDAGSESTTSNESQPKNMWKNREILSFNIPVHDSEKAGLGISVKGKKRDSGIYINNVINGGAASRDGRLKPSDLILSVNETSLMNQTNEEAMITLRTAMLKTANHPKYITMTVARNLSRANSSVDISTENSQESSNTSENSGATVIYLTPEKKDRNDLNRKSMPLSSQQNNCWRNESYYMATDDTWSPVRGSKPVGSTRNNNSVLIEDDAEPMSPTIPFRPNDSVGTMSNQTVHDATYSSQLSLDTNTSAEHFSRDAIGRRSISEKHHAALDARETGTYQRNKKLREERDRERRLQQTKSAYFSGSMESITTRIANANKKFDKNHPDLQSEARDVLLYI</sequence>
<accession>T1GBN7</accession>
<dbReference type="GO" id="GO:0030010">
    <property type="term" value="P:establishment of cell polarity"/>
    <property type="evidence" value="ECO:0007669"/>
    <property type="project" value="TreeGrafter"/>
</dbReference>
<evidence type="ECO:0000313" key="4">
    <source>
        <dbReference type="Proteomes" id="UP000015102"/>
    </source>
</evidence>
<reference evidence="4" key="1">
    <citation type="submission" date="2013-02" db="EMBL/GenBank/DDBJ databases">
        <authorList>
            <person name="Hughes D."/>
        </authorList>
    </citation>
    <scope>NUCLEOTIDE SEQUENCE</scope>
    <source>
        <strain>Durham</strain>
        <strain evidence="4">NC isolate 2 -- Noor lab</strain>
    </source>
</reference>
<dbReference type="InterPro" id="IPR052213">
    <property type="entry name" value="PAR3"/>
</dbReference>
<dbReference type="PROSITE" id="PS50106">
    <property type="entry name" value="PDZ"/>
    <property type="match status" value="3"/>
</dbReference>
<dbReference type="Gene3D" id="2.30.42.10">
    <property type="match status" value="3"/>
</dbReference>
<dbReference type="PANTHER" id="PTHR16484:SF17">
    <property type="entry name" value="BAZOOKA, ISOFORM B"/>
    <property type="match status" value="1"/>
</dbReference>
<organism evidence="3 4">
    <name type="scientific">Megaselia scalaris</name>
    <name type="common">Humpbacked fly</name>
    <name type="synonym">Phora scalaris</name>
    <dbReference type="NCBI Taxonomy" id="36166"/>
    <lineage>
        <taxon>Eukaryota</taxon>
        <taxon>Metazoa</taxon>
        <taxon>Ecdysozoa</taxon>
        <taxon>Arthropoda</taxon>
        <taxon>Hexapoda</taxon>
        <taxon>Insecta</taxon>
        <taxon>Pterygota</taxon>
        <taxon>Neoptera</taxon>
        <taxon>Endopterygota</taxon>
        <taxon>Diptera</taxon>
        <taxon>Brachycera</taxon>
        <taxon>Muscomorpha</taxon>
        <taxon>Platypezoidea</taxon>
        <taxon>Phoridae</taxon>
        <taxon>Megaseliini</taxon>
        <taxon>Megaselia</taxon>
    </lineage>
</organism>
<dbReference type="GO" id="GO:0005938">
    <property type="term" value="C:cell cortex"/>
    <property type="evidence" value="ECO:0007669"/>
    <property type="project" value="TreeGrafter"/>
</dbReference>
<evidence type="ECO:0000259" key="2">
    <source>
        <dbReference type="PROSITE" id="PS50106"/>
    </source>
</evidence>
<feature type="region of interest" description="Disordered" evidence="1">
    <location>
        <begin position="331"/>
        <end position="350"/>
    </location>
</feature>
<dbReference type="EnsemblMetazoa" id="MESCA000673-RA">
    <property type="protein sequence ID" value="MESCA000673-PA"/>
    <property type="gene ID" value="MESCA000673"/>
</dbReference>
<proteinExistence type="predicted"/>
<dbReference type="HOGENOM" id="CLU_388629_0_0_1"/>
<dbReference type="GO" id="GO:0051660">
    <property type="term" value="P:establishment of centrosome localization"/>
    <property type="evidence" value="ECO:0007669"/>
    <property type="project" value="TreeGrafter"/>
</dbReference>
<dbReference type="CDD" id="cd23058">
    <property type="entry name" value="PDZ2_Par3-like"/>
    <property type="match status" value="1"/>
</dbReference>
<dbReference type="PANTHER" id="PTHR16484">
    <property type="entry name" value="PARTITIONING DEFECTIVE 3 RELATED"/>
    <property type="match status" value="1"/>
</dbReference>
<feature type="compositionally biased region" description="Polar residues" evidence="1">
    <location>
        <begin position="333"/>
        <end position="344"/>
    </location>
</feature>
<dbReference type="InterPro" id="IPR001478">
    <property type="entry name" value="PDZ"/>
</dbReference>
<evidence type="ECO:0000313" key="3">
    <source>
        <dbReference type="EnsemblMetazoa" id="MESCA000673-PA"/>
    </source>
</evidence>
<feature type="compositionally biased region" description="Polar residues" evidence="1">
    <location>
        <begin position="138"/>
        <end position="156"/>
    </location>
</feature>
<protein>
    <recommendedName>
        <fullName evidence="2">PDZ domain-containing protein</fullName>
    </recommendedName>
</protein>
<dbReference type="GO" id="GO:0007155">
    <property type="term" value="P:cell adhesion"/>
    <property type="evidence" value="ECO:0007669"/>
    <property type="project" value="TreeGrafter"/>
</dbReference>
<name>T1GBN7_MEGSC</name>
<dbReference type="GO" id="GO:0016324">
    <property type="term" value="C:apical plasma membrane"/>
    <property type="evidence" value="ECO:0007669"/>
    <property type="project" value="TreeGrafter"/>
</dbReference>
<dbReference type="GO" id="GO:0035091">
    <property type="term" value="F:phosphatidylinositol binding"/>
    <property type="evidence" value="ECO:0007669"/>
    <property type="project" value="TreeGrafter"/>
</dbReference>
<dbReference type="GO" id="GO:0000226">
    <property type="term" value="P:microtubule cytoskeleton organization"/>
    <property type="evidence" value="ECO:0007669"/>
    <property type="project" value="TreeGrafter"/>
</dbReference>
<feature type="compositionally biased region" description="Basic and acidic residues" evidence="1">
    <location>
        <begin position="657"/>
        <end position="667"/>
    </location>
</feature>
<dbReference type="GO" id="GO:0008104">
    <property type="term" value="P:intracellular protein localization"/>
    <property type="evidence" value="ECO:0007669"/>
    <property type="project" value="TreeGrafter"/>
</dbReference>
<dbReference type="EMBL" id="CAQQ02077371">
    <property type="status" value="NOT_ANNOTATED_CDS"/>
    <property type="molecule type" value="Genomic_DNA"/>
</dbReference>
<feature type="region of interest" description="Disordered" evidence="1">
    <location>
        <begin position="496"/>
        <end position="540"/>
    </location>
</feature>
<feature type="compositionally biased region" description="Basic and acidic residues" evidence="1">
    <location>
        <begin position="522"/>
        <end position="532"/>
    </location>
</feature>
<evidence type="ECO:0000256" key="1">
    <source>
        <dbReference type="SAM" id="MobiDB-lite"/>
    </source>
</evidence>
<dbReference type="Proteomes" id="UP000015102">
    <property type="component" value="Unassembled WGS sequence"/>
</dbReference>
<dbReference type="STRING" id="36166.T1GBN7"/>
<feature type="domain" description="PDZ" evidence="2">
    <location>
        <begin position="211"/>
        <end position="283"/>
    </location>
</feature>
<feature type="region of interest" description="Disordered" evidence="1">
    <location>
        <begin position="640"/>
        <end position="667"/>
    </location>
</feature>
<feature type="region of interest" description="Disordered" evidence="1">
    <location>
        <begin position="368"/>
        <end position="387"/>
    </location>
</feature>
<dbReference type="InterPro" id="IPR036034">
    <property type="entry name" value="PDZ_sf"/>
</dbReference>
<dbReference type="EMBL" id="CAQQ02077369">
    <property type="status" value="NOT_ANNOTATED_CDS"/>
    <property type="molecule type" value="Genomic_DNA"/>
</dbReference>
<feature type="compositionally biased region" description="Low complexity" evidence="1">
    <location>
        <begin position="94"/>
        <end position="104"/>
    </location>
</feature>
<feature type="compositionally biased region" description="Polar residues" evidence="1">
    <location>
        <begin position="377"/>
        <end position="387"/>
    </location>
</feature>
<dbReference type="AlphaFoldDB" id="T1GBN7"/>
<reference evidence="3" key="2">
    <citation type="submission" date="2015-06" db="UniProtKB">
        <authorList>
            <consortium name="EnsemblMetazoa"/>
        </authorList>
    </citation>
    <scope>IDENTIFICATION</scope>
</reference>
<dbReference type="GO" id="GO:0043296">
    <property type="term" value="C:apical junction complex"/>
    <property type="evidence" value="ECO:0007669"/>
    <property type="project" value="TreeGrafter"/>
</dbReference>
<keyword evidence="4" id="KW-1185">Reference proteome</keyword>
<feature type="region of interest" description="Disordered" evidence="1">
    <location>
        <begin position="84"/>
        <end position="164"/>
    </location>
</feature>
<feature type="compositionally biased region" description="Low complexity" evidence="1">
    <location>
        <begin position="499"/>
        <end position="513"/>
    </location>
</feature>
<dbReference type="GO" id="GO:0005912">
    <property type="term" value="C:adherens junction"/>
    <property type="evidence" value="ECO:0007669"/>
    <property type="project" value="TreeGrafter"/>
</dbReference>
<feature type="domain" description="PDZ" evidence="2">
    <location>
        <begin position="400"/>
        <end position="470"/>
    </location>
</feature>
<dbReference type="SUPFAM" id="SSF50156">
    <property type="entry name" value="PDZ domain-like"/>
    <property type="match status" value="3"/>
</dbReference>
<dbReference type="EMBL" id="CAQQ02077368">
    <property type="status" value="NOT_ANNOTATED_CDS"/>
    <property type="molecule type" value="Genomic_DNA"/>
</dbReference>
<feature type="domain" description="PDZ" evidence="2">
    <location>
        <begin position="152"/>
        <end position="206"/>
    </location>
</feature>
<dbReference type="EMBL" id="CAQQ02077370">
    <property type="status" value="NOT_ANNOTATED_CDS"/>
    <property type="molecule type" value="Genomic_DNA"/>
</dbReference>
<dbReference type="GO" id="GO:0045197">
    <property type="term" value="P:establishment or maintenance of epithelial cell apical/basal polarity"/>
    <property type="evidence" value="ECO:0007669"/>
    <property type="project" value="TreeGrafter"/>
</dbReference>
<dbReference type="Pfam" id="PF00595">
    <property type="entry name" value="PDZ"/>
    <property type="match status" value="3"/>
</dbReference>
<dbReference type="SMART" id="SM00228">
    <property type="entry name" value="PDZ"/>
    <property type="match status" value="3"/>
</dbReference>